<proteinExistence type="predicted"/>
<evidence type="ECO:0000313" key="2">
    <source>
        <dbReference type="Proteomes" id="UP000626109"/>
    </source>
</evidence>
<comment type="caution">
    <text evidence="1">The sequence shown here is derived from an EMBL/GenBank/DDBJ whole genome shotgun (WGS) entry which is preliminary data.</text>
</comment>
<sequence>MWSSSGLKKFGIEWRQVTRDLEPPQMVSAAGSNSSGDAGACRKASRTKWFALAQSLSFIALLRFNEPSSRWHFRGTAWHGLDNCLLGNLKGKRHVRADQPHSGCS</sequence>
<gene>
    <name evidence="1" type="ORF">PGLA2088_LOCUS48342</name>
</gene>
<reference evidence="1" key="1">
    <citation type="submission" date="2021-02" db="EMBL/GenBank/DDBJ databases">
        <authorList>
            <person name="Dougan E. K."/>
            <person name="Rhodes N."/>
            <person name="Thang M."/>
            <person name="Chan C."/>
        </authorList>
    </citation>
    <scope>NUCLEOTIDE SEQUENCE</scope>
</reference>
<evidence type="ECO:0000313" key="1">
    <source>
        <dbReference type="EMBL" id="CAE8736492.1"/>
    </source>
</evidence>
<organism evidence="1 2">
    <name type="scientific">Polarella glacialis</name>
    <name type="common">Dinoflagellate</name>
    <dbReference type="NCBI Taxonomy" id="89957"/>
    <lineage>
        <taxon>Eukaryota</taxon>
        <taxon>Sar</taxon>
        <taxon>Alveolata</taxon>
        <taxon>Dinophyceae</taxon>
        <taxon>Suessiales</taxon>
        <taxon>Suessiaceae</taxon>
        <taxon>Polarella</taxon>
    </lineage>
</organism>
<dbReference type="Proteomes" id="UP000626109">
    <property type="component" value="Unassembled WGS sequence"/>
</dbReference>
<protein>
    <submittedName>
        <fullName evidence="1">Uncharacterized protein</fullName>
    </submittedName>
</protein>
<dbReference type="AlphaFoldDB" id="A0A813LRY4"/>
<dbReference type="EMBL" id="CAJNNW010036667">
    <property type="protein sequence ID" value="CAE8736492.1"/>
    <property type="molecule type" value="Genomic_DNA"/>
</dbReference>
<name>A0A813LRY4_POLGL</name>
<accession>A0A813LRY4</accession>